<evidence type="ECO:0000259" key="2">
    <source>
        <dbReference type="PROSITE" id="PS51272"/>
    </source>
</evidence>
<evidence type="ECO:0000256" key="1">
    <source>
        <dbReference type="ARBA" id="ARBA00022729"/>
    </source>
</evidence>
<feature type="domain" description="SLH" evidence="2">
    <location>
        <begin position="143"/>
        <end position="206"/>
    </location>
</feature>
<dbReference type="EMBL" id="FNDU01000002">
    <property type="protein sequence ID" value="SDH62760.1"/>
    <property type="molecule type" value="Genomic_DNA"/>
</dbReference>
<dbReference type="InterPro" id="IPR029410">
    <property type="entry name" value="CAP_assoc"/>
</dbReference>
<dbReference type="PANTHER" id="PTHR31157:SF1">
    <property type="entry name" value="SCP DOMAIN-CONTAINING PROTEIN"/>
    <property type="match status" value="1"/>
</dbReference>
<accession>A0A1G8DZ51</accession>
<dbReference type="PROSITE" id="PS51272">
    <property type="entry name" value="SLH"/>
    <property type="match status" value="3"/>
</dbReference>
<dbReference type="Pfam" id="PF00188">
    <property type="entry name" value="CAP"/>
    <property type="match status" value="1"/>
</dbReference>
<keyword evidence="4" id="KW-1185">Reference proteome</keyword>
<protein>
    <submittedName>
        <fullName evidence="3">Uncharacterized conserved protein YkwD, contains CAP (CSP/antigen 5/PR1) domain</fullName>
    </submittedName>
</protein>
<evidence type="ECO:0000313" key="4">
    <source>
        <dbReference type="Proteomes" id="UP000199017"/>
    </source>
</evidence>
<dbReference type="InterPro" id="IPR001119">
    <property type="entry name" value="SLH_dom"/>
</dbReference>
<dbReference type="Pfam" id="PF00395">
    <property type="entry name" value="SLH"/>
    <property type="match status" value="3"/>
</dbReference>
<feature type="domain" description="SLH" evidence="2">
    <location>
        <begin position="24"/>
        <end position="87"/>
    </location>
</feature>
<proteinExistence type="predicted"/>
<gene>
    <name evidence="3" type="ORF">SAMN05216352_10210</name>
</gene>
<keyword evidence="1" id="KW-0732">Signal</keyword>
<reference evidence="3 4" key="1">
    <citation type="submission" date="2016-10" db="EMBL/GenBank/DDBJ databases">
        <authorList>
            <person name="de Groot N.N."/>
        </authorList>
    </citation>
    <scope>NUCLEOTIDE SEQUENCE [LARGE SCALE GENOMIC DNA]</scope>
    <source>
        <strain evidence="4">P4B,CCM 7963,CECT 7998,DSM 25260,IBRC-M 10614,KCTC 13821</strain>
    </source>
</reference>
<dbReference type="Proteomes" id="UP000199017">
    <property type="component" value="Unassembled WGS sequence"/>
</dbReference>
<dbReference type="Pfam" id="PF14504">
    <property type="entry name" value="CAP_assoc_N"/>
    <property type="match status" value="1"/>
</dbReference>
<dbReference type="PANTHER" id="PTHR31157">
    <property type="entry name" value="SCP DOMAIN-CONTAINING PROTEIN"/>
    <property type="match status" value="1"/>
</dbReference>
<dbReference type="CDD" id="cd05379">
    <property type="entry name" value="CAP_bacterial"/>
    <property type="match status" value="1"/>
</dbReference>
<dbReference type="InterPro" id="IPR035940">
    <property type="entry name" value="CAP_sf"/>
</dbReference>
<dbReference type="SUPFAM" id="SSF55797">
    <property type="entry name" value="PR-1-like"/>
    <property type="match status" value="1"/>
</dbReference>
<sequence length="498" mass="56796">MLKKLALPFFLLLLIFAFPLSLEAEVSFEDVESSFWAAEEIQFIADQDVAGGYKDNTFRPKENVSRAQTAKMISKALDLEAGNQQDIEFNDVEKDHSFYPEIAAVAENGIMNGSNGNFRPNESLSRAQMAVVLSRAFHLKTKEDVSFSDISEEYWAASSIQRLAANRITSGHSDGSFGPGEKTTRAQFAVFLARAMEEEFRVEEVNLPPSDVNSEEKAWHFNGITVGDSTEQLESTLGEAEAEEESRYGFEWKIYHDGYSNYVQYGVEKEEVVAIYSNQDTWRDENGLRLDDRKKDVLEAYGDPLQYIQKGGSNFSTETEESGTYKTDGRYTTFFYDKHRDKRITAVLLVSSEVEEEFSQYYAEPTKNLKESYERQVFHLANAQRKRYGRGILEWDDTAAATARAHSANMARNHFFEHTNPDGEDPFDRMVEDGITFYNAAENIAYGQVSPIFAHQGWMNSKSHRDSLLGNYERLGVGVAFDESRKQPYYTQNYYTPR</sequence>
<evidence type="ECO:0000313" key="3">
    <source>
        <dbReference type="EMBL" id="SDH62760.1"/>
    </source>
</evidence>
<dbReference type="STRING" id="930129.SAMN05216352_10210"/>
<organism evidence="3 4">
    <name type="scientific">Alteribacillus bidgolensis</name>
    <dbReference type="NCBI Taxonomy" id="930129"/>
    <lineage>
        <taxon>Bacteria</taxon>
        <taxon>Bacillati</taxon>
        <taxon>Bacillota</taxon>
        <taxon>Bacilli</taxon>
        <taxon>Bacillales</taxon>
        <taxon>Bacillaceae</taxon>
        <taxon>Alteribacillus</taxon>
    </lineage>
</organism>
<feature type="domain" description="SLH" evidence="2">
    <location>
        <begin position="88"/>
        <end position="142"/>
    </location>
</feature>
<dbReference type="InterPro" id="IPR014044">
    <property type="entry name" value="CAP_dom"/>
</dbReference>
<dbReference type="OrthoDB" id="9783944at2"/>
<dbReference type="AlphaFoldDB" id="A0A1G8DZ51"/>
<dbReference type="Gene3D" id="3.40.33.10">
    <property type="entry name" value="CAP"/>
    <property type="match status" value="1"/>
</dbReference>
<dbReference type="RefSeq" id="WP_091580807.1">
    <property type="nucleotide sequence ID" value="NZ_FNDU01000002.1"/>
</dbReference>
<name>A0A1G8DZ51_9BACI</name>